<dbReference type="EMBL" id="ML991784">
    <property type="protein sequence ID" value="KAF2236639.1"/>
    <property type="molecule type" value="Genomic_DNA"/>
</dbReference>
<feature type="compositionally biased region" description="Low complexity" evidence="1">
    <location>
        <begin position="167"/>
        <end position="179"/>
    </location>
</feature>
<evidence type="ECO:0000256" key="1">
    <source>
        <dbReference type="SAM" id="MobiDB-lite"/>
    </source>
</evidence>
<reference evidence="2" key="1">
    <citation type="journal article" date="2020" name="Stud. Mycol.">
        <title>101 Dothideomycetes genomes: a test case for predicting lifestyles and emergence of pathogens.</title>
        <authorList>
            <person name="Haridas S."/>
            <person name="Albert R."/>
            <person name="Binder M."/>
            <person name="Bloem J."/>
            <person name="Labutti K."/>
            <person name="Salamov A."/>
            <person name="Andreopoulos B."/>
            <person name="Baker S."/>
            <person name="Barry K."/>
            <person name="Bills G."/>
            <person name="Bluhm B."/>
            <person name="Cannon C."/>
            <person name="Castanera R."/>
            <person name="Culley D."/>
            <person name="Daum C."/>
            <person name="Ezra D."/>
            <person name="Gonzalez J."/>
            <person name="Henrissat B."/>
            <person name="Kuo A."/>
            <person name="Liang C."/>
            <person name="Lipzen A."/>
            <person name="Lutzoni F."/>
            <person name="Magnuson J."/>
            <person name="Mondo S."/>
            <person name="Nolan M."/>
            <person name="Ohm R."/>
            <person name="Pangilinan J."/>
            <person name="Park H.-J."/>
            <person name="Ramirez L."/>
            <person name="Alfaro M."/>
            <person name="Sun H."/>
            <person name="Tritt A."/>
            <person name="Yoshinaga Y."/>
            <person name="Zwiers L.-H."/>
            <person name="Turgeon B."/>
            <person name="Goodwin S."/>
            <person name="Spatafora J."/>
            <person name="Crous P."/>
            <person name="Grigoriev I."/>
        </authorList>
    </citation>
    <scope>NUCLEOTIDE SEQUENCE</scope>
    <source>
        <strain evidence="2">Tuck. ex Michener</strain>
    </source>
</reference>
<keyword evidence="3" id="KW-1185">Reference proteome</keyword>
<protein>
    <submittedName>
        <fullName evidence="2">Rxt3-domain-containing protein</fullName>
    </submittedName>
</protein>
<feature type="compositionally biased region" description="Basic residues" evidence="1">
    <location>
        <begin position="770"/>
        <end position="803"/>
    </location>
</feature>
<feature type="compositionally biased region" description="Basic residues" evidence="1">
    <location>
        <begin position="701"/>
        <end position="726"/>
    </location>
</feature>
<feature type="region of interest" description="Disordered" evidence="1">
    <location>
        <begin position="927"/>
        <end position="973"/>
    </location>
</feature>
<feature type="compositionally biased region" description="Polar residues" evidence="1">
    <location>
        <begin position="478"/>
        <end position="493"/>
    </location>
</feature>
<feature type="compositionally biased region" description="Polar residues" evidence="1">
    <location>
        <begin position="403"/>
        <end position="425"/>
    </location>
</feature>
<organism evidence="2 3">
    <name type="scientific">Viridothelium virens</name>
    <name type="common">Speckled blister lichen</name>
    <name type="synonym">Trypethelium virens</name>
    <dbReference type="NCBI Taxonomy" id="1048519"/>
    <lineage>
        <taxon>Eukaryota</taxon>
        <taxon>Fungi</taxon>
        <taxon>Dikarya</taxon>
        <taxon>Ascomycota</taxon>
        <taxon>Pezizomycotina</taxon>
        <taxon>Dothideomycetes</taxon>
        <taxon>Dothideomycetes incertae sedis</taxon>
        <taxon>Trypetheliales</taxon>
        <taxon>Trypetheliaceae</taxon>
        <taxon>Viridothelium</taxon>
    </lineage>
</organism>
<dbReference type="AlphaFoldDB" id="A0A6A6HFJ9"/>
<feature type="compositionally biased region" description="Basic and acidic residues" evidence="1">
    <location>
        <begin position="368"/>
        <end position="389"/>
    </location>
</feature>
<feature type="compositionally biased region" description="Basic and acidic residues" evidence="1">
    <location>
        <begin position="494"/>
        <end position="513"/>
    </location>
</feature>
<feature type="compositionally biased region" description="Polar residues" evidence="1">
    <location>
        <begin position="619"/>
        <end position="641"/>
    </location>
</feature>
<dbReference type="Proteomes" id="UP000800092">
    <property type="component" value="Unassembled WGS sequence"/>
</dbReference>
<feature type="compositionally biased region" description="Basic and acidic residues" evidence="1">
    <location>
        <begin position="461"/>
        <end position="472"/>
    </location>
</feature>
<name>A0A6A6HFJ9_VIRVR</name>
<feature type="compositionally biased region" description="Pro residues" evidence="1">
    <location>
        <begin position="145"/>
        <end position="158"/>
    </location>
</feature>
<feature type="compositionally biased region" description="Polar residues" evidence="1">
    <location>
        <begin position="736"/>
        <end position="764"/>
    </location>
</feature>
<feature type="compositionally biased region" description="Low complexity" evidence="1">
    <location>
        <begin position="211"/>
        <end position="246"/>
    </location>
</feature>
<dbReference type="InterPro" id="IPR013951">
    <property type="entry name" value="Rxt3"/>
</dbReference>
<feature type="compositionally biased region" description="Polar residues" evidence="1">
    <location>
        <begin position="295"/>
        <end position="319"/>
    </location>
</feature>
<feature type="region of interest" description="Disordered" evidence="1">
    <location>
        <begin position="1"/>
        <end position="803"/>
    </location>
</feature>
<dbReference type="Pfam" id="PF08642">
    <property type="entry name" value="Rxt3"/>
    <property type="match status" value="1"/>
</dbReference>
<proteinExistence type="predicted"/>
<feature type="compositionally biased region" description="Polar residues" evidence="1">
    <location>
        <begin position="445"/>
        <end position="456"/>
    </location>
</feature>
<evidence type="ECO:0000313" key="3">
    <source>
        <dbReference type="Proteomes" id="UP000800092"/>
    </source>
</evidence>
<feature type="compositionally biased region" description="Polar residues" evidence="1">
    <location>
        <begin position="259"/>
        <end position="285"/>
    </location>
</feature>
<dbReference type="OrthoDB" id="3596986at2759"/>
<feature type="compositionally biased region" description="Polar residues" evidence="1">
    <location>
        <begin position="529"/>
        <end position="546"/>
    </location>
</feature>
<gene>
    <name evidence="2" type="ORF">EV356DRAFT_498185</name>
</gene>
<evidence type="ECO:0000313" key="2">
    <source>
        <dbReference type="EMBL" id="KAF2236639.1"/>
    </source>
</evidence>
<sequence length="1062" mass="114726">MDHQRHQSQQLQQSRQPERGLVHNSHQQPPPHQAHSFPSFPPPPVSQAPVHVPFSADPFSRRDPFIGSNQQNRRDSYGFQNRDTGQGSSGDRGVWMKTPGTVTHNLHPSPPTTANGPDYMSHSFDTARRRSLGAGPAAHQYGAPLDPPPPPPPPPHPPSLGGRTMLPPSSSQQPSASSAFSNPLSRGHPPPPSSFGPARDLVPLNAAHRPGSSMSISSMLGSDSSAPNHVSSSSSAAASSAPSTSARPMQPPSPRRRLSNTFGQYSQQTSSDKPYSSNGSRSEGTQSGGAGSPGHTFNTKTESPEFTRSLQPSISQSSAALGFRSFQPPSGESQDRSENRSNSTSVPPRPNSQPVGPREPTFSPAKPGKPDGHIARVFHDVAFEPRRLQEGPNRNPGSHDFQESPSNPTNLRGRANTMQPTTHSAFSPPGERVVAPYQSRDYSHPISQQQEWNSPSLLGRNSRDLSREHASDVFRPNLHSQPVNSRFPSTDSRSLSDDIKQYRSADRPTDRIEGGLFGSARSPERIANPISQASSLANGPSSQSRLPSFDHRMTASEDPSPQQRSLLGVSPELNRTRARGSPLPQAVQGAQPHRSGPGDGPGVKHEFGRMFSGLGSGVGSNTPIAGMTANGSSTPGRQTPTRAFDEVERVNPSLDIDPEGVSLVREVSRGGRKGRRIKDEDKLGSDSGESRATPGFSGQRGSKRAKTSHPSHHFHVTAHGHHHHHTQPPDDELSFVGSTPSMPQNATPFNPLKFQSTYQSQPIFSSPSQPHHHHGHHHHHASPHHHHHPPKSHHTVSQPHRRPRTRILSQPILASVSHLPRHHLGSALYKPGVSAPASTTPSTITLKHGFTSRARPLPRFDASKANCTFTIRVPRYYLHAAQREAVCGARCLWGTDVYTDDSDPLAACIHGGWVKGEWGEDVDSELLGKESSDSSGRNGFVGDLDDEDGSAGGDEAVMAHAPRSGPVAPPDGRDLHITVLILPPLEEYASTTGWGMKSRRWGGNHDGMSFKILRLEWVDEGMGRAEERSGAARRRRLAGRSRLMREMMMGGIGPGRIVEGVA</sequence>
<accession>A0A6A6HFJ9</accession>